<dbReference type="PANTHER" id="PTHR44394">
    <property type="entry name" value="BETA-ALANINE-ACTIVATING ENZYME"/>
    <property type="match status" value="1"/>
</dbReference>
<protein>
    <submittedName>
        <fullName evidence="4">AMP-binding domain-containing protein</fullName>
    </submittedName>
</protein>
<gene>
    <name evidence="2" type="ORF">NOO_LOCUS10807</name>
</gene>
<dbReference type="GO" id="GO:0043041">
    <property type="term" value="P:amino acid activation for nonribosomal peptide biosynthetic process"/>
    <property type="evidence" value="ECO:0007669"/>
    <property type="project" value="TreeGrafter"/>
</dbReference>
<evidence type="ECO:0000313" key="3">
    <source>
        <dbReference type="Proteomes" id="UP000271087"/>
    </source>
</evidence>
<dbReference type="OrthoDB" id="408177at2759"/>
<organism evidence="4">
    <name type="scientific">Onchocerca ochengi</name>
    <name type="common">Filarial nematode worm</name>
    <dbReference type="NCBI Taxonomy" id="42157"/>
    <lineage>
        <taxon>Eukaryota</taxon>
        <taxon>Metazoa</taxon>
        <taxon>Ecdysozoa</taxon>
        <taxon>Nematoda</taxon>
        <taxon>Chromadorea</taxon>
        <taxon>Rhabditida</taxon>
        <taxon>Spirurina</taxon>
        <taxon>Spiruromorpha</taxon>
        <taxon>Filarioidea</taxon>
        <taxon>Onchocercidae</taxon>
        <taxon>Onchocerca</taxon>
    </lineage>
</organism>
<accession>A0A182ERN9</accession>
<dbReference type="AlphaFoldDB" id="A0A182ERN9"/>
<dbReference type="InterPro" id="IPR052091">
    <property type="entry name" value="Beta-ala_Activ/Resist"/>
</dbReference>
<evidence type="ECO:0000313" key="4">
    <source>
        <dbReference type="WBParaSite" id="nOo.2.0.1.t10807-RA"/>
    </source>
</evidence>
<reference evidence="4" key="1">
    <citation type="submission" date="2016-06" db="UniProtKB">
        <authorList>
            <consortium name="WormBaseParasite"/>
        </authorList>
    </citation>
    <scope>IDENTIFICATION</scope>
</reference>
<dbReference type="InterPro" id="IPR042099">
    <property type="entry name" value="ANL_N_sf"/>
</dbReference>
<dbReference type="PANTHER" id="PTHR44394:SF1">
    <property type="entry name" value="BETA-ALANINE-ACTIVATING ENZYME"/>
    <property type="match status" value="1"/>
</dbReference>
<proteinExistence type="predicted"/>
<dbReference type="STRING" id="42157.A0A182ERN9"/>
<name>A0A182ERN9_ONCOC</name>
<dbReference type="Gene3D" id="3.40.50.12780">
    <property type="entry name" value="N-terminal domain of ligase-like"/>
    <property type="match status" value="1"/>
</dbReference>
<sequence length="272" mass="30810">MPNIWDFSRRFQITTFDVILFATAATFDPFVVEILLAVVNGAKLLIVPDSFRSVPSKLVDAIIKYGVTFIQMTPSQLKILPHNALTEIFAGRSTIRTIILGGEAFPINFIKRYHINDKFISLYNVYGITEVSCWASCHKIDWKETRVEIGQPLLGTKFNISKTGELLIGGSRRCFVNGKLSRAWLPTGDIVELTELGKIYWCDRSDDQLGAPSPNRSAIASLDVELHRKQNYNMTDLFLYVRSNVPELKFEQKGIYNKIMQTINKGLGQKEL</sequence>
<dbReference type="InterPro" id="IPR000873">
    <property type="entry name" value="AMP-dep_synth/lig_dom"/>
</dbReference>
<dbReference type="Proteomes" id="UP000271087">
    <property type="component" value="Unassembled WGS sequence"/>
</dbReference>
<evidence type="ECO:0000313" key="2">
    <source>
        <dbReference type="EMBL" id="VDM94534.1"/>
    </source>
</evidence>
<dbReference type="SUPFAM" id="SSF56801">
    <property type="entry name" value="Acetyl-CoA synthetase-like"/>
    <property type="match status" value="1"/>
</dbReference>
<dbReference type="Pfam" id="PF00501">
    <property type="entry name" value="AMP-binding"/>
    <property type="match status" value="1"/>
</dbReference>
<reference evidence="2 3" key="2">
    <citation type="submission" date="2018-08" db="EMBL/GenBank/DDBJ databases">
        <authorList>
            <person name="Laetsch R D."/>
            <person name="Stevens L."/>
            <person name="Kumar S."/>
            <person name="Blaxter L. M."/>
        </authorList>
    </citation>
    <scope>NUCLEOTIDE SEQUENCE [LARGE SCALE GENOMIC DNA]</scope>
</reference>
<keyword evidence="3" id="KW-1185">Reference proteome</keyword>
<feature type="domain" description="AMP-dependent synthetase/ligase" evidence="1">
    <location>
        <begin position="8"/>
        <end position="161"/>
    </location>
</feature>
<dbReference type="WBParaSite" id="nOo.2.0.1.t10807-RA">
    <property type="protein sequence ID" value="nOo.2.0.1.t10807-RA"/>
    <property type="gene ID" value="nOo.2.0.1.g10807"/>
</dbReference>
<dbReference type="EMBL" id="UYRW01006633">
    <property type="protein sequence ID" value="VDM94534.1"/>
    <property type="molecule type" value="Genomic_DNA"/>
</dbReference>
<evidence type="ECO:0000259" key="1">
    <source>
        <dbReference type="Pfam" id="PF00501"/>
    </source>
</evidence>